<dbReference type="PANTHER" id="PTHR34047">
    <property type="entry name" value="NUCLEAR INTRON MATURASE 1, MITOCHONDRIAL-RELATED"/>
    <property type="match status" value="1"/>
</dbReference>
<accession>A0A2A7MJX0</accession>
<dbReference type="Pfam" id="PF00078">
    <property type="entry name" value="RVT_1"/>
    <property type="match status" value="1"/>
</dbReference>
<comment type="caution">
    <text evidence="2">The sequence shown here is derived from an EMBL/GenBank/DDBJ whole genome shotgun (WGS) entry which is preliminary data.</text>
</comment>
<dbReference type="OrthoDB" id="9793236at2"/>
<keyword evidence="2" id="KW-0548">Nucleotidyltransferase</keyword>
<dbReference type="RefSeq" id="WP_058295785.1">
    <property type="nucleotide sequence ID" value="NZ_CAMRXB010000023.1"/>
</dbReference>
<dbReference type="CDD" id="cd01651">
    <property type="entry name" value="RT_G2_intron"/>
    <property type="match status" value="1"/>
</dbReference>
<keyword evidence="2" id="KW-0695">RNA-directed DNA polymerase</keyword>
<dbReference type="PROSITE" id="PS50878">
    <property type="entry name" value="RT_POL"/>
    <property type="match status" value="1"/>
</dbReference>
<evidence type="ECO:0000259" key="1">
    <source>
        <dbReference type="PROSITE" id="PS50878"/>
    </source>
</evidence>
<dbReference type="SUPFAM" id="SSF56672">
    <property type="entry name" value="DNA/RNA polymerases"/>
    <property type="match status" value="1"/>
</dbReference>
<dbReference type="InterPro" id="IPR043502">
    <property type="entry name" value="DNA/RNA_pol_sf"/>
</dbReference>
<evidence type="ECO:0000313" key="3">
    <source>
        <dbReference type="Proteomes" id="UP000220840"/>
    </source>
</evidence>
<dbReference type="Proteomes" id="UP000220840">
    <property type="component" value="Unassembled WGS sequence"/>
</dbReference>
<dbReference type="InterPro" id="IPR013597">
    <property type="entry name" value="Mat_intron_G2"/>
</dbReference>
<dbReference type="STRING" id="137838.GCA_001458595_03069"/>
<gene>
    <name evidence="2" type="primary">ltrA</name>
    <name evidence="2" type="ORF">CQ394_07995</name>
</gene>
<keyword evidence="2" id="KW-0808">Transferase</keyword>
<protein>
    <submittedName>
        <fullName evidence="2">Group II intron reverse transcriptase/maturase</fullName>
    </submittedName>
</protein>
<dbReference type="Pfam" id="PF08388">
    <property type="entry name" value="GIIM"/>
    <property type="match status" value="1"/>
</dbReference>
<proteinExistence type="predicted"/>
<dbReference type="PANTHER" id="PTHR34047:SF8">
    <property type="entry name" value="PROTEIN YKFC"/>
    <property type="match status" value="1"/>
</dbReference>
<reference evidence="2 3" key="1">
    <citation type="submission" date="2017-10" db="EMBL/GenBank/DDBJ databases">
        <title>Effective Description of Clostridium neonatale sp. nov. linked to necrotizing enterocolitis in neonates and a clarification of species assignable to the genus Clostridium (Prazmowski 1880) emend. Lawson and Rainey 2016.</title>
        <authorList>
            <person name="Bernard K."/>
            <person name="Burdz T."/>
            <person name="Wiebe D."/>
            <person name="Balcewich B."/>
            <person name="Alfa M."/>
            <person name="Bernier A.-M."/>
        </authorList>
    </citation>
    <scope>NUCLEOTIDE SEQUENCE [LARGE SCALE GENOMIC DNA]</scope>
    <source>
        <strain evidence="2 3">LCDC99A005</strain>
    </source>
</reference>
<dbReference type="NCBIfam" id="TIGR04416">
    <property type="entry name" value="group_II_RT_mat"/>
    <property type="match status" value="1"/>
</dbReference>
<dbReference type="InterPro" id="IPR030931">
    <property type="entry name" value="Group_II_RT_mat"/>
</dbReference>
<dbReference type="AlphaFoldDB" id="A0A2A7MJX0"/>
<feature type="domain" description="Reverse transcriptase" evidence="1">
    <location>
        <begin position="66"/>
        <end position="316"/>
    </location>
</feature>
<dbReference type="EMBL" id="PDCJ01000001">
    <property type="protein sequence ID" value="PEG31631.1"/>
    <property type="molecule type" value="Genomic_DNA"/>
</dbReference>
<evidence type="ECO:0000313" key="2">
    <source>
        <dbReference type="EMBL" id="PEG31631.1"/>
    </source>
</evidence>
<organism evidence="2 3">
    <name type="scientific">Clostridium neonatale</name>
    <dbReference type="NCBI Taxonomy" id="137838"/>
    <lineage>
        <taxon>Bacteria</taxon>
        <taxon>Bacillati</taxon>
        <taxon>Bacillota</taxon>
        <taxon>Clostridia</taxon>
        <taxon>Eubacteriales</taxon>
        <taxon>Clostridiaceae</taxon>
        <taxon>Clostridium</taxon>
    </lineage>
</organism>
<dbReference type="InterPro" id="IPR000477">
    <property type="entry name" value="RT_dom"/>
</dbReference>
<name>A0A2A7MJX0_9CLOT</name>
<dbReference type="InterPro" id="IPR051083">
    <property type="entry name" value="GrpII_Intron_Splice-Mob/Def"/>
</dbReference>
<sequence>MGTKLERIAEISANTRKPEFTSLYHHINDDMLRQCHKELDGNKAVGIDRLTKAKYGANLEENISNLVKQLKNKSYKPLPSLRVFISKGNGKMRPLGIASYEDKIVQLAIKKILEAIYEPKFLENMHGFRPRRSCHDAIKEVYNRMYSGKINYIVDADIKGFFDHLNHEWIMKFLGVYIKDPNLLWLIKKYLKAGVITDGVFDESTDGSAQGNIISPIIANIYMHNVLMLWYKFIITKETKGDSFLTVYADDFIAGFQYKWEAEKYYDELKKRMGKFNLELEDSKSRLLEFGKFAESNRKARGEGKPETFDFLGFTFYCGKSRRGYPCVMLQTSRKKFKQKLKDTKKWLYENRTMPVKEMIKSLNLKLIGHYRYYGTSFNGKRITNFLHRVQQFLCKTLNRQSDMKSYNWDGYTEMLKYYPLAKPKIYFKLF</sequence>
<dbReference type="GO" id="GO:0003964">
    <property type="term" value="F:RNA-directed DNA polymerase activity"/>
    <property type="evidence" value="ECO:0007669"/>
    <property type="project" value="UniProtKB-KW"/>
</dbReference>
<keyword evidence="3" id="KW-1185">Reference proteome</keyword>